<dbReference type="PANTHER" id="PTHR10528:SF15">
    <property type="entry name" value="AF4_FMR2 FAMILY MEMBER 4"/>
    <property type="match status" value="1"/>
</dbReference>
<name>A0ABQ9W9R6_SAGOE</name>
<comment type="subcellular location">
    <subcellularLocation>
        <location evidence="1">Nucleus</location>
    </subcellularLocation>
</comment>
<feature type="domain" description="AF4/FMR2 C-terminal homology" evidence="6">
    <location>
        <begin position="1"/>
        <end position="181"/>
    </location>
</feature>
<dbReference type="InterPro" id="IPR007797">
    <property type="entry name" value="AF4/FMR2"/>
</dbReference>
<feature type="compositionally biased region" description="Low complexity" evidence="5">
    <location>
        <begin position="82"/>
        <end position="93"/>
    </location>
</feature>
<dbReference type="Pfam" id="PF18876">
    <property type="entry name" value="AFF4_CHD"/>
    <property type="match status" value="1"/>
</dbReference>
<evidence type="ECO:0000256" key="5">
    <source>
        <dbReference type="SAM" id="MobiDB-lite"/>
    </source>
</evidence>
<gene>
    <name evidence="7" type="primary">AFF4_1</name>
    <name evidence="7" type="ORF">P7K49_005238</name>
</gene>
<protein>
    <submittedName>
        <fullName evidence="7">AF4/FMR2 member 4</fullName>
    </submittedName>
</protein>
<dbReference type="InterPro" id="IPR043640">
    <property type="entry name" value="AF4/FMR2_CHD"/>
</dbReference>
<dbReference type="EMBL" id="JASSZA010000002">
    <property type="protein sequence ID" value="KAK2118351.1"/>
    <property type="molecule type" value="Genomic_DNA"/>
</dbReference>
<reference evidence="7 8" key="1">
    <citation type="submission" date="2023-05" db="EMBL/GenBank/DDBJ databases">
        <title>B98-5 Cell Line De Novo Hybrid Assembly: An Optical Mapping Approach.</title>
        <authorList>
            <person name="Kananen K."/>
            <person name="Auerbach J.A."/>
            <person name="Kautto E."/>
            <person name="Blachly J.S."/>
        </authorList>
    </citation>
    <scope>NUCLEOTIDE SEQUENCE [LARGE SCALE GENOMIC DNA]</scope>
    <source>
        <strain evidence="7">B95-8</strain>
        <tissue evidence="7">Cell line</tissue>
    </source>
</reference>
<proteinExistence type="inferred from homology"/>
<comment type="caution">
    <text evidence="7">The sequence shown here is derived from an EMBL/GenBank/DDBJ whole genome shotgun (WGS) entry which is preliminary data.</text>
</comment>
<evidence type="ECO:0000256" key="1">
    <source>
        <dbReference type="ARBA" id="ARBA00004123"/>
    </source>
</evidence>
<keyword evidence="4" id="KW-0539">Nucleus</keyword>
<dbReference type="Proteomes" id="UP001266305">
    <property type="component" value="Unassembled WGS sequence"/>
</dbReference>
<dbReference type="PANTHER" id="PTHR10528">
    <property type="entry name" value="AF4/FMR2 FAMILY MEMBER"/>
    <property type="match status" value="1"/>
</dbReference>
<keyword evidence="8" id="KW-1185">Reference proteome</keyword>
<evidence type="ECO:0000256" key="4">
    <source>
        <dbReference type="ARBA" id="ARBA00023242"/>
    </source>
</evidence>
<evidence type="ECO:0000313" key="7">
    <source>
        <dbReference type="EMBL" id="KAK2118351.1"/>
    </source>
</evidence>
<accession>A0ABQ9W9R6</accession>
<evidence type="ECO:0000256" key="2">
    <source>
        <dbReference type="ARBA" id="ARBA00007354"/>
    </source>
</evidence>
<evidence type="ECO:0000313" key="8">
    <source>
        <dbReference type="Proteomes" id="UP001266305"/>
    </source>
</evidence>
<keyword evidence="3" id="KW-0597">Phosphoprotein</keyword>
<organism evidence="7 8">
    <name type="scientific">Saguinus oedipus</name>
    <name type="common">Cotton-top tamarin</name>
    <name type="synonym">Oedipomidas oedipus</name>
    <dbReference type="NCBI Taxonomy" id="9490"/>
    <lineage>
        <taxon>Eukaryota</taxon>
        <taxon>Metazoa</taxon>
        <taxon>Chordata</taxon>
        <taxon>Craniata</taxon>
        <taxon>Vertebrata</taxon>
        <taxon>Euteleostomi</taxon>
        <taxon>Mammalia</taxon>
        <taxon>Eutheria</taxon>
        <taxon>Euarchontoglires</taxon>
        <taxon>Primates</taxon>
        <taxon>Haplorrhini</taxon>
        <taxon>Platyrrhini</taxon>
        <taxon>Cebidae</taxon>
        <taxon>Callitrichinae</taxon>
        <taxon>Saguinus</taxon>
    </lineage>
</organism>
<evidence type="ECO:0000259" key="6">
    <source>
        <dbReference type="Pfam" id="PF18876"/>
    </source>
</evidence>
<evidence type="ECO:0000256" key="3">
    <source>
        <dbReference type="ARBA" id="ARBA00022553"/>
    </source>
</evidence>
<comment type="similarity">
    <text evidence="2">Belongs to the AF4 family.</text>
</comment>
<feature type="region of interest" description="Disordered" evidence="5">
    <location>
        <begin position="54"/>
        <end position="93"/>
    </location>
</feature>
<sequence>MKLKNYLAPDATAADKRLTVLCLRCESLLYLRLFKLKKENALKYSKTLTEHLKNSYNNSQAPSPGLGSKAVGMPSPVSPKLSPGNSGNYSSGASSASASGSSVTIPQKIHQMAASYVQVTSNFLYATEIWDQAEQLSKEQKEFFAELDKVMGPLIFNASIMTDLVRYTRQGLHWLRQDAKLIS</sequence>